<evidence type="ECO:0000256" key="4">
    <source>
        <dbReference type="PIRSR" id="PIRSR600223-1"/>
    </source>
</evidence>
<dbReference type="InterPro" id="IPR036286">
    <property type="entry name" value="LexA/Signal_pep-like_sf"/>
</dbReference>
<dbReference type="Pfam" id="PF10502">
    <property type="entry name" value="Peptidase_S26"/>
    <property type="match status" value="2"/>
</dbReference>
<feature type="active site" evidence="4">
    <location>
        <position position="14"/>
    </location>
</feature>
<organism evidence="6 7">
    <name type="scientific">Candidatus Woykebacteria bacterium GWB1_45_5</name>
    <dbReference type="NCBI Taxonomy" id="1802592"/>
    <lineage>
        <taxon>Bacteria</taxon>
        <taxon>Candidatus Woykeibacteriota</taxon>
    </lineage>
</organism>
<name>A0A1G1W3W0_9BACT</name>
<evidence type="ECO:0000313" key="6">
    <source>
        <dbReference type="EMBL" id="OGY22311.1"/>
    </source>
</evidence>
<dbReference type="InterPro" id="IPR000223">
    <property type="entry name" value="Pept_S26A_signal_pept_1"/>
</dbReference>
<feature type="active site" evidence="4">
    <location>
        <position position="57"/>
    </location>
</feature>
<keyword evidence="2 6" id="KW-0645">Protease</keyword>
<protein>
    <submittedName>
        <fullName evidence="6">Nickel-type superoxide dismutase maturation protease</fullName>
    </submittedName>
</protein>
<dbReference type="AlphaFoldDB" id="A0A1G1W3W0"/>
<evidence type="ECO:0000256" key="1">
    <source>
        <dbReference type="ARBA" id="ARBA00009370"/>
    </source>
</evidence>
<dbReference type="PANTHER" id="PTHR43390:SF1">
    <property type="entry name" value="CHLOROPLAST PROCESSING PEPTIDASE"/>
    <property type="match status" value="1"/>
</dbReference>
<dbReference type="GO" id="GO:0006465">
    <property type="term" value="P:signal peptide processing"/>
    <property type="evidence" value="ECO:0007669"/>
    <property type="project" value="InterPro"/>
</dbReference>
<keyword evidence="3" id="KW-0378">Hydrolase</keyword>
<dbReference type="CDD" id="cd06530">
    <property type="entry name" value="S26_SPase_I"/>
    <property type="match status" value="1"/>
</dbReference>
<proteinExistence type="inferred from homology"/>
<dbReference type="EMBL" id="MHCO01000052">
    <property type="protein sequence ID" value="OGY22311.1"/>
    <property type="molecule type" value="Genomic_DNA"/>
</dbReference>
<feature type="domain" description="Peptidase S26" evidence="5">
    <location>
        <begin position="3"/>
        <end position="57"/>
    </location>
</feature>
<dbReference type="InterPro" id="IPR019756">
    <property type="entry name" value="Pept_S26A_signal_pept_1_Ser-AS"/>
</dbReference>
<feature type="domain" description="Peptidase S26" evidence="5">
    <location>
        <begin position="62"/>
        <end position="99"/>
    </location>
</feature>
<dbReference type="NCBIfam" id="TIGR02754">
    <property type="entry name" value="sod_Ni_protease"/>
    <property type="match status" value="1"/>
</dbReference>
<dbReference type="InterPro" id="IPR014124">
    <property type="entry name" value="Pept_S26A_Sod_Ni_maturase"/>
</dbReference>
<dbReference type="Gene3D" id="2.10.109.10">
    <property type="entry name" value="Umud Fragment, subunit A"/>
    <property type="match status" value="1"/>
</dbReference>
<dbReference type="GO" id="GO:0004252">
    <property type="term" value="F:serine-type endopeptidase activity"/>
    <property type="evidence" value="ECO:0007669"/>
    <property type="project" value="InterPro"/>
</dbReference>
<evidence type="ECO:0000259" key="5">
    <source>
        <dbReference type="Pfam" id="PF10502"/>
    </source>
</evidence>
<dbReference type="GO" id="GO:0016020">
    <property type="term" value="C:membrane"/>
    <property type="evidence" value="ECO:0007669"/>
    <property type="project" value="InterPro"/>
</dbReference>
<accession>A0A1G1W3W0</accession>
<comment type="similarity">
    <text evidence="1">Belongs to the peptidase S26 family.</text>
</comment>
<gene>
    <name evidence="6" type="ORF">A2126_03995</name>
</gene>
<reference evidence="6 7" key="1">
    <citation type="journal article" date="2016" name="Nat. Commun.">
        <title>Thousands of microbial genomes shed light on interconnected biogeochemical processes in an aquifer system.</title>
        <authorList>
            <person name="Anantharaman K."/>
            <person name="Brown C.T."/>
            <person name="Hug L.A."/>
            <person name="Sharon I."/>
            <person name="Castelle C.J."/>
            <person name="Probst A.J."/>
            <person name="Thomas B.C."/>
            <person name="Singh A."/>
            <person name="Wilkins M.J."/>
            <person name="Karaoz U."/>
            <person name="Brodie E.L."/>
            <person name="Williams K.H."/>
            <person name="Hubbard S.S."/>
            <person name="Banfield J.F."/>
        </authorList>
    </citation>
    <scope>NUCLEOTIDE SEQUENCE [LARGE SCALE GENOMIC DNA]</scope>
</reference>
<dbReference type="Proteomes" id="UP000178493">
    <property type="component" value="Unassembled WGS sequence"/>
</dbReference>
<evidence type="ECO:0000256" key="3">
    <source>
        <dbReference type="ARBA" id="ARBA00022801"/>
    </source>
</evidence>
<dbReference type="PRINTS" id="PR00727">
    <property type="entry name" value="LEADERPTASE"/>
</dbReference>
<dbReference type="PROSITE" id="PS00501">
    <property type="entry name" value="SPASE_I_1"/>
    <property type="match status" value="1"/>
</dbReference>
<sequence>MFFPLNKFKVVGHSMEPAFKEGNRILVNRLAYLFSRPKPNDIVAIKHPRERDKILLKIIKMSLPKNQYFVVGINPSDSCDSRNFGSISKDLIFGKVWFSY</sequence>
<evidence type="ECO:0000313" key="7">
    <source>
        <dbReference type="Proteomes" id="UP000178493"/>
    </source>
</evidence>
<comment type="caution">
    <text evidence="6">The sequence shown here is derived from an EMBL/GenBank/DDBJ whole genome shotgun (WGS) entry which is preliminary data.</text>
</comment>
<evidence type="ECO:0000256" key="2">
    <source>
        <dbReference type="ARBA" id="ARBA00022670"/>
    </source>
</evidence>
<dbReference type="SUPFAM" id="SSF51306">
    <property type="entry name" value="LexA/Signal peptidase"/>
    <property type="match status" value="1"/>
</dbReference>
<dbReference type="PANTHER" id="PTHR43390">
    <property type="entry name" value="SIGNAL PEPTIDASE I"/>
    <property type="match status" value="1"/>
</dbReference>
<dbReference type="InterPro" id="IPR019533">
    <property type="entry name" value="Peptidase_S26"/>
</dbReference>